<dbReference type="PROSITE" id="PS50828">
    <property type="entry name" value="SMR"/>
    <property type="match status" value="1"/>
</dbReference>
<name>A0AAN7LAI1_9MYRT</name>
<feature type="region of interest" description="Disordered" evidence="1">
    <location>
        <begin position="228"/>
        <end position="254"/>
    </location>
</feature>
<dbReference type="SMART" id="SM01162">
    <property type="entry name" value="DUF1771"/>
    <property type="match status" value="1"/>
</dbReference>
<comment type="caution">
    <text evidence="3">The sequence shown here is derived from an EMBL/GenBank/DDBJ whole genome shotgun (WGS) entry which is preliminary data.</text>
</comment>
<dbReference type="SMART" id="SM00463">
    <property type="entry name" value="SMR"/>
    <property type="match status" value="1"/>
</dbReference>
<reference evidence="3 4" key="1">
    <citation type="journal article" date="2023" name="Hortic Res">
        <title>Pangenome of water caltrop reveals structural variations and asymmetric subgenome divergence after allopolyploidization.</title>
        <authorList>
            <person name="Zhang X."/>
            <person name="Chen Y."/>
            <person name="Wang L."/>
            <person name="Yuan Y."/>
            <person name="Fang M."/>
            <person name="Shi L."/>
            <person name="Lu R."/>
            <person name="Comes H.P."/>
            <person name="Ma Y."/>
            <person name="Chen Y."/>
            <person name="Huang G."/>
            <person name="Zhou Y."/>
            <person name="Zheng Z."/>
            <person name="Qiu Y."/>
        </authorList>
    </citation>
    <scope>NUCLEOTIDE SEQUENCE [LARGE SCALE GENOMIC DNA]</scope>
    <source>
        <tissue evidence="3">Roots</tissue>
    </source>
</reference>
<gene>
    <name evidence="3" type="ORF">SAY87_016690</name>
</gene>
<evidence type="ECO:0000259" key="2">
    <source>
        <dbReference type="PROSITE" id="PS50828"/>
    </source>
</evidence>
<dbReference type="Proteomes" id="UP001345219">
    <property type="component" value="Chromosome 13"/>
</dbReference>
<dbReference type="PANTHER" id="PTHR47676">
    <property type="entry name" value="OS01G0225100 PROTEIN"/>
    <property type="match status" value="1"/>
</dbReference>
<accession>A0AAN7LAI1</accession>
<dbReference type="PANTHER" id="PTHR47676:SF1">
    <property type="entry name" value="SMR DOMAIN-CONTAINING PROTEIN"/>
    <property type="match status" value="1"/>
</dbReference>
<evidence type="ECO:0000256" key="1">
    <source>
        <dbReference type="SAM" id="MobiDB-lite"/>
    </source>
</evidence>
<protein>
    <recommendedName>
        <fullName evidence="2">Smr domain-containing protein</fullName>
    </recommendedName>
</protein>
<organism evidence="3 4">
    <name type="scientific">Trapa incisa</name>
    <dbReference type="NCBI Taxonomy" id="236973"/>
    <lineage>
        <taxon>Eukaryota</taxon>
        <taxon>Viridiplantae</taxon>
        <taxon>Streptophyta</taxon>
        <taxon>Embryophyta</taxon>
        <taxon>Tracheophyta</taxon>
        <taxon>Spermatophyta</taxon>
        <taxon>Magnoliopsida</taxon>
        <taxon>eudicotyledons</taxon>
        <taxon>Gunneridae</taxon>
        <taxon>Pentapetalae</taxon>
        <taxon>rosids</taxon>
        <taxon>malvids</taxon>
        <taxon>Myrtales</taxon>
        <taxon>Lythraceae</taxon>
        <taxon>Trapa</taxon>
    </lineage>
</organism>
<dbReference type="Pfam" id="PF08590">
    <property type="entry name" value="DUF1771"/>
    <property type="match status" value="1"/>
</dbReference>
<proteinExistence type="predicted"/>
<dbReference type="AlphaFoldDB" id="A0AAN7LAI1"/>
<dbReference type="InterPro" id="IPR055319">
    <property type="entry name" value="At5g58720-like"/>
</dbReference>
<dbReference type="InterPro" id="IPR036063">
    <property type="entry name" value="Smr_dom_sf"/>
</dbReference>
<dbReference type="EMBL" id="JAXIOK010000001">
    <property type="protein sequence ID" value="KAK4780584.1"/>
    <property type="molecule type" value="Genomic_DNA"/>
</dbReference>
<feature type="compositionally biased region" description="Basic residues" evidence="1">
    <location>
        <begin position="1"/>
        <end position="12"/>
    </location>
</feature>
<feature type="region of interest" description="Disordered" evidence="1">
    <location>
        <begin position="1"/>
        <end position="32"/>
    </location>
</feature>
<feature type="domain" description="Smr" evidence="2">
    <location>
        <begin position="422"/>
        <end position="492"/>
    </location>
</feature>
<evidence type="ECO:0000313" key="3">
    <source>
        <dbReference type="EMBL" id="KAK4780584.1"/>
    </source>
</evidence>
<dbReference type="InterPro" id="IPR002625">
    <property type="entry name" value="Smr_dom"/>
</dbReference>
<keyword evidence="4" id="KW-1185">Reference proteome</keyword>
<dbReference type="SUPFAM" id="SSF160443">
    <property type="entry name" value="SMR domain-like"/>
    <property type="match status" value="1"/>
</dbReference>
<dbReference type="InterPro" id="IPR013899">
    <property type="entry name" value="DUF1771"/>
</dbReference>
<evidence type="ECO:0000313" key="4">
    <source>
        <dbReference type="Proteomes" id="UP001345219"/>
    </source>
</evidence>
<dbReference type="Gene3D" id="3.30.1370.110">
    <property type="match status" value="1"/>
</dbReference>
<sequence>MKRNQRRWKKSQKKEPSKPAEKGGVVNPKPNEKILVPSSIADAFGSVTFEEAEEDSEKAAQNLRAYLFDNVANPSKKLSSSSISGSDFGMASTSSSVSVWSEGLSDTNVLGGTANTLRGTSKAKRLVAATGTVSTVIGKDYMKQTPQRGVRKSNTFPVKVILDESEETEQFLMSMLGEECDLSLAVIRDVLCECGYNVEMALDVLLDISTLPEQCSLNNKSLIGDANGQEDSSFAGSGDENLADKESECTSNSCDSEFQDSIWFSSNNGRFYAEVFDGSESQNTSCGATNSNASQEILESFYKIYKTPQHEPRTMDWRNIAKKMSSLSSGAHIGSNIAEPSVGEEYESYRKEAQHHWDSMRSTYQKAATAYSKGEKSYAAYLSDQLLSQGKQYSKMRQQADERASQEIFRARNKSIENLITIDLHGQQAKEAIRILKLHLLVPSIKKLRVITGFGSHGAGKATLKERAINLMKKEGIEYVEENLGTLLLKLDQPRDFSFLDSDSETE</sequence>